<proteinExistence type="predicted"/>
<gene>
    <name evidence="1" type="ORF">AK812_SmicGene17352</name>
</gene>
<dbReference type="AlphaFoldDB" id="A0A1Q9DXX4"/>
<comment type="caution">
    <text evidence="1">The sequence shown here is derived from an EMBL/GenBank/DDBJ whole genome shotgun (WGS) entry which is preliminary data.</text>
</comment>
<sequence length="157" mass="18148">MKHSEVDSFIKNEALRSAWTIPIYAKQWAQALKDSRENPQVHNADAVLGERGLPKTIGAMGGHEDDFHRCIPYRHAGTDVSTVRDTHGHNKIVVDQSYYIEALTDVEIDPDRRFGGEEQDLRLMLQKFVNALWHWRKDVVFISMEGNNWFQHNIHNA</sequence>
<keyword evidence="2" id="KW-1185">Reference proteome</keyword>
<name>A0A1Q9DXX4_SYMMI</name>
<dbReference type="EMBL" id="LSRX01000342">
    <property type="protein sequence ID" value="OLQ00028.1"/>
    <property type="molecule type" value="Genomic_DNA"/>
</dbReference>
<accession>A0A1Q9DXX4</accession>
<reference evidence="1 2" key="1">
    <citation type="submission" date="2016-02" db="EMBL/GenBank/DDBJ databases">
        <title>Genome analysis of coral dinoflagellate symbionts highlights evolutionary adaptations to a symbiotic lifestyle.</title>
        <authorList>
            <person name="Aranda M."/>
            <person name="Li Y."/>
            <person name="Liew Y.J."/>
            <person name="Baumgarten S."/>
            <person name="Simakov O."/>
            <person name="Wilson M."/>
            <person name="Piel J."/>
            <person name="Ashoor H."/>
            <person name="Bougouffa S."/>
            <person name="Bajic V.B."/>
            <person name="Ryu T."/>
            <person name="Ravasi T."/>
            <person name="Bayer T."/>
            <person name="Micklem G."/>
            <person name="Kim H."/>
            <person name="Bhak J."/>
            <person name="Lajeunesse T.C."/>
            <person name="Voolstra C.R."/>
        </authorList>
    </citation>
    <scope>NUCLEOTIDE SEQUENCE [LARGE SCALE GENOMIC DNA]</scope>
    <source>
        <strain evidence="1 2">CCMP2467</strain>
    </source>
</reference>
<evidence type="ECO:0000313" key="2">
    <source>
        <dbReference type="Proteomes" id="UP000186817"/>
    </source>
</evidence>
<evidence type="ECO:0000313" key="1">
    <source>
        <dbReference type="EMBL" id="OLQ00028.1"/>
    </source>
</evidence>
<protein>
    <submittedName>
        <fullName evidence="1">Uncharacterized protein</fullName>
    </submittedName>
</protein>
<dbReference type="Proteomes" id="UP000186817">
    <property type="component" value="Unassembled WGS sequence"/>
</dbReference>
<organism evidence="1 2">
    <name type="scientific">Symbiodinium microadriaticum</name>
    <name type="common">Dinoflagellate</name>
    <name type="synonym">Zooxanthella microadriatica</name>
    <dbReference type="NCBI Taxonomy" id="2951"/>
    <lineage>
        <taxon>Eukaryota</taxon>
        <taxon>Sar</taxon>
        <taxon>Alveolata</taxon>
        <taxon>Dinophyceae</taxon>
        <taxon>Suessiales</taxon>
        <taxon>Symbiodiniaceae</taxon>
        <taxon>Symbiodinium</taxon>
    </lineage>
</organism>
<dbReference type="OrthoDB" id="10268509at2759"/>